<keyword evidence="5" id="KW-0804">Transcription</keyword>
<name>A0A7R8WNN4_9CRUS</name>
<dbReference type="PANTHER" id="PTHR10812">
    <property type="entry name" value="TRANSCRIPTION FACTOR AP-2"/>
    <property type="match status" value="1"/>
</dbReference>
<sequence>MEYAVPEQGKGLCEGYHGLQTNCSPHIGLEASGGQVDIYTAIIRPMYGAMVWMDTKNSEKGKNEGSRKDPEISLSHDHVGTPTVALEQAGDLLPIDIFLAMSSTPMEEDYPAPPPYFPPPPQYVSTEAHVAQQPNGGQPVHAEHAFHLLRRSEGEPIQVQVVTFDTSSGQIIATTSQPTTLTTQPTQPGASNGNATLALSANAAHALLAAGGAEANNNSNGNLSPSETTADDKQLLFAQLNSNNVSISPHLTAPVDIFTHFMTVPGRLSLLSTSSKYKVTVGEVQRRLSQPEYLNASLLGGVLRRAKSKDGGKLLREKLGQIGLDLPAGRRKAASVTLLTSLVEGEAIHLARDFGYLCETEFPSRAIAEYLNRTSNTDPGQRRDRLQATKVILRDLMNLMNQDRSPLCNTKPTPILPPDIQANLTHFSLITHGFGSPAIVAALTAVENYIGESIKLIDKHAELH</sequence>
<dbReference type="GO" id="GO:0042127">
    <property type="term" value="P:regulation of cell population proliferation"/>
    <property type="evidence" value="ECO:0007669"/>
    <property type="project" value="TreeGrafter"/>
</dbReference>
<dbReference type="EMBL" id="OB664624">
    <property type="protein sequence ID" value="CAD7232399.1"/>
    <property type="molecule type" value="Genomic_DNA"/>
</dbReference>
<protein>
    <recommendedName>
        <fullName evidence="7">Transcription factor AP-2 C-terminal domain-containing protein</fullName>
    </recommendedName>
</protein>
<evidence type="ECO:0000256" key="5">
    <source>
        <dbReference type="ARBA" id="ARBA00023163"/>
    </source>
</evidence>
<dbReference type="AlphaFoldDB" id="A0A7R8WNN4"/>
<comment type="similarity">
    <text evidence="2">Belongs to the AP-2 family.</text>
</comment>
<accession>A0A7R8WNN4</accession>
<keyword evidence="4" id="KW-0238">DNA-binding</keyword>
<evidence type="ECO:0000313" key="8">
    <source>
        <dbReference type="EMBL" id="CAD7232399.1"/>
    </source>
</evidence>
<dbReference type="GO" id="GO:0005634">
    <property type="term" value="C:nucleus"/>
    <property type="evidence" value="ECO:0007669"/>
    <property type="project" value="UniProtKB-SubCell"/>
</dbReference>
<evidence type="ECO:0000256" key="2">
    <source>
        <dbReference type="ARBA" id="ARBA00007770"/>
    </source>
</evidence>
<proteinExistence type="inferred from homology"/>
<dbReference type="InterPro" id="IPR004979">
    <property type="entry name" value="TF_AP2"/>
</dbReference>
<evidence type="ECO:0000259" key="7">
    <source>
        <dbReference type="Pfam" id="PF03299"/>
    </source>
</evidence>
<reference evidence="8" key="1">
    <citation type="submission" date="2020-11" db="EMBL/GenBank/DDBJ databases">
        <authorList>
            <person name="Tran Van P."/>
        </authorList>
    </citation>
    <scope>NUCLEOTIDE SEQUENCE</scope>
</reference>
<evidence type="ECO:0000256" key="3">
    <source>
        <dbReference type="ARBA" id="ARBA00023015"/>
    </source>
</evidence>
<gene>
    <name evidence="8" type="ORF">CTOB1V02_LOCUS10235</name>
</gene>
<comment type="subcellular location">
    <subcellularLocation>
        <location evidence="1">Nucleus</location>
    </subcellularLocation>
</comment>
<dbReference type="InterPro" id="IPR013854">
    <property type="entry name" value="TF_AP2_C"/>
</dbReference>
<keyword evidence="6" id="KW-0539">Nucleus</keyword>
<evidence type="ECO:0000256" key="4">
    <source>
        <dbReference type="ARBA" id="ARBA00023125"/>
    </source>
</evidence>
<dbReference type="Pfam" id="PF03299">
    <property type="entry name" value="TF_AP-2"/>
    <property type="match status" value="1"/>
</dbReference>
<evidence type="ECO:0000256" key="6">
    <source>
        <dbReference type="ARBA" id="ARBA00023242"/>
    </source>
</evidence>
<feature type="domain" description="Transcription factor AP-2 C-terminal" evidence="7">
    <location>
        <begin position="261"/>
        <end position="451"/>
    </location>
</feature>
<dbReference type="GO" id="GO:0000977">
    <property type="term" value="F:RNA polymerase II transcription regulatory region sequence-specific DNA binding"/>
    <property type="evidence" value="ECO:0007669"/>
    <property type="project" value="TreeGrafter"/>
</dbReference>
<organism evidence="8">
    <name type="scientific">Cyprideis torosa</name>
    <dbReference type="NCBI Taxonomy" id="163714"/>
    <lineage>
        <taxon>Eukaryota</taxon>
        <taxon>Metazoa</taxon>
        <taxon>Ecdysozoa</taxon>
        <taxon>Arthropoda</taxon>
        <taxon>Crustacea</taxon>
        <taxon>Oligostraca</taxon>
        <taxon>Ostracoda</taxon>
        <taxon>Podocopa</taxon>
        <taxon>Podocopida</taxon>
        <taxon>Cytherocopina</taxon>
        <taxon>Cytheroidea</taxon>
        <taxon>Cytherideidae</taxon>
        <taxon>Cyprideis</taxon>
    </lineage>
</organism>
<dbReference type="PRINTS" id="PR01748">
    <property type="entry name" value="AP2TNSCPFCT"/>
</dbReference>
<dbReference type="OrthoDB" id="6252992at2759"/>
<keyword evidence="3" id="KW-0805">Transcription regulation</keyword>
<evidence type="ECO:0000256" key="1">
    <source>
        <dbReference type="ARBA" id="ARBA00004123"/>
    </source>
</evidence>
<dbReference type="PANTHER" id="PTHR10812:SF17">
    <property type="entry name" value="TRANSCRIPTION FACTOR AP-2, ISOFORM D"/>
    <property type="match status" value="1"/>
</dbReference>
<dbReference type="GO" id="GO:0000981">
    <property type="term" value="F:DNA-binding transcription factor activity, RNA polymerase II-specific"/>
    <property type="evidence" value="ECO:0007669"/>
    <property type="project" value="TreeGrafter"/>
</dbReference>